<comment type="caution">
    <text evidence="1">The sequence shown here is derived from an EMBL/GenBank/DDBJ whole genome shotgun (WGS) entry which is preliminary data.</text>
</comment>
<evidence type="ECO:0000313" key="1">
    <source>
        <dbReference type="EMBL" id="KGL38373.1"/>
    </source>
</evidence>
<dbReference type="RefSeq" id="WP_036087700.1">
    <property type="nucleotide sequence ID" value="NZ_CBCSHQ010000007.1"/>
</dbReference>
<sequence length="109" mass="12815">MQIATLANEMFIHMSLSYFQKNNASFFIDTFTTLYPKTPEKILFKALHQLEADTLVSIFYKEDKPYIITLRPNNIRNINKNTLDKKGYTLSNDVFTFCQSHAKHFHLSF</sequence>
<evidence type="ECO:0000313" key="2">
    <source>
        <dbReference type="Proteomes" id="UP000029844"/>
    </source>
</evidence>
<accession>A0A099W1T2</accession>
<protein>
    <submittedName>
        <fullName evidence="1">Uncharacterized protein</fullName>
    </submittedName>
</protein>
<gene>
    <name evidence="1" type="ORF">EP57_14475</name>
</gene>
<keyword evidence="2" id="KW-1185">Reference proteome</keyword>
<organism evidence="1 2">
    <name type="scientific">Listeria booriae</name>
    <dbReference type="NCBI Taxonomy" id="1552123"/>
    <lineage>
        <taxon>Bacteria</taxon>
        <taxon>Bacillati</taxon>
        <taxon>Bacillota</taxon>
        <taxon>Bacilli</taxon>
        <taxon>Bacillales</taxon>
        <taxon>Listeriaceae</taxon>
        <taxon>Listeria</taxon>
    </lineage>
</organism>
<reference evidence="1 2" key="1">
    <citation type="submission" date="2014-05" db="EMBL/GenBank/DDBJ databases">
        <title>Novel Listeriaceae from food processing environments.</title>
        <authorList>
            <person name="den Bakker H.C."/>
        </authorList>
    </citation>
    <scope>NUCLEOTIDE SEQUENCE [LARGE SCALE GENOMIC DNA]</scope>
    <source>
        <strain evidence="1 2">FSL A5-0281</strain>
    </source>
</reference>
<dbReference type="AlphaFoldDB" id="A0A099W1T2"/>
<dbReference type="GeneID" id="58718546"/>
<name>A0A099W1T2_9LIST</name>
<dbReference type="EMBL" id="JNFA01000029">
    <property type="protein sequence ID" value="KGL38373.1"/>
    <property type="molecule type" value="Genomic_DNA"/>
</dbReference>
<dbReference type="Proteomes" id="UP000029844">
    <property type="component" value="Unassembled WGS sequence"/>
</dbReference>
<proteinExistence type="predicted"/>